<keyword evidence="5 6" id="KW-0472">Membrane</keyword>
<gene>
    <name evidence="7" type="ORF">HLPCO_002430</name>
</gene>
<dbReference type="Proteomes" id="UP000005707">
    <property type="component" value="Unassembled WGS sequence"/>
</dbReference>
<feature type="transmembrane region" description="Helical" evidence="6">
    <location>
        <begin position="44"/>
        <end position="64"/>
    </location>
</feature>
<dbReference type="InterPro" id="IPR004307">
    <property type="entry name" value="TspO_MBR"/>
</dbReference>
<feature type="transmembrane region" description="Helical" evidence="6">
    <location>
        <begin position="95"/>
        <end position="116"/>
    </location>
</feature>
<evidence type="ECO:0000256" key="3">
    <source>
        <dbReference type="ARBA" id="ARBA00022692"/>
    </source>
</evidence>
<name>U2E8Q1_9MOLU</name>
<comment type="subcellular location">
    <subcellularLocation>
        <location evidence="1">Membrane</location>
        <topology evidence="1">Multi-pass membrane protein</topology>
    </subcellularLocation>
</comment>
<feature type="transmembrane region" description="Helical" evidence="6">
    <location>
        <begin position="12"/>
        <end position="32"/>
    </location>
</feature>
<evidence type="ECO:0000313" key="8">
    <source>
        <dbReference type="Proteomes" id="UP000005707"/>
    </source>
</evidence>
<dbReference type="CDD" id="cd15904">
    <property type="entry name" value="TSPO_MBR"/>
    <property type="match status" value="1"/>
</dbReference>
<dbReference type="PANTHER" id="PTHR10057:SF0">
    <property type="entry name" value="TRANSLOCATOR PROTEIN"/>
    <property type="match status" value="1"/>
</dbReference>
<dbReference type="GO" id="GO:0016020">
    <property type="term" value="C:membrane"/>
    <property type="evidence" value="ECO:0007669"/>
    <property type="project" value="UniProtKB-SubCell"/>
</dbReference>
<comment type="similarity">
    <text evidence="2">Belongs to the TspO/BZRP family.</text>
</comment>
<keyword evidence="3 6" id="KW-0812">Transmembrane</keyword>
<evidence type="ECO:0000256" key="1">
    <source>
        <dbReference type="ARBA" id="ARBA00004141"/>
    </source>
</evidence>
<dbReference type="InParanoid" id="U2E8Q1"/>
<proteinExistence type="inferred from homology"/>
<evidence type="ECO:0000256" key="6">
    <source>
        <dbReference type="SAM" id="Phobius"/>
    </source>
</evidence>
<dbReference type="Gene3D" id="1.20.1260.100">
    <property type="entry name" value="TspO/MBR protein"/>
    <property type="match status" value="1"/>
</dbReference>
<evidence type="ECO:0000256" key="5">
    <source>
        <dbReference type="ARBA" id="ARBA00023136"/>
    </source>
</evidence>
<dbReference type="PIRSF" id="PIRSF005859">
    <property type="entry name" value="PBR"/>
    <property type="match status" value="1"/>
</dbReference>
<dbReference type="EMBL" id="AFNU02000010">
    <property type="protein sequence ID" value="ERJ11518.1"/>
    <property type="molecule type" value="Genomic_DNA"/>
</dbReference>
<dbReference type="PANTHER" id="PTHR10057">
    <property type="entry name" value="PERIPHERAL-TYPE BENZODIAZEPINE RECEPTOR"/>
    <property type="match status" value="1"/>
</dbReference>
<evidence type="ECO:0000313" key="7">
    <source>
        <dbReference type="EMBL" id="ERJ11518.1"/>
    </source>
</evidence>
<dbReference type="InterPro" id="IPR038330">
    <property type="entry name" value="TspO/MBR-related_sf"/>
</dbReference>
<protein>
    <submittedName>
        <fullName evidence="7">Integral membrane protein</fullName>
    </submittedName>
</protein>
<keyword evidence="4 6" id="KW-1133">Transmembrane helix</keyword>
<reference evidence="7 8" key="2">
    <citation type="journal article" date="2013" name="PLoS ONE">
        <title>INDIGO - INtegrated Data Warehouse of MIcrobial GenOmes with Examples from the Red Sea Extremophiles.</title>
        <authorList>
            <person name="Alam I."/>
            <person name="Antunes A."/>
            <person name="Kamau A.A."/>
            <person name="Ba Alawi W."/>
            <person name="Kalkatawi M."/>
            <person name="Stingl U."/>
            <person name="Bajic V.B."/>
        </authorList>
    </citation>
    <scope>NUCLEOTIDE SEQUENCE [LARGE SCALE GENOMIC DNA]</scope>
    <source>
        <strain evidence="7 8">SSD-17B</strain>
    </source>
</reference>
<dbReference type="FunFam" id="1.20.1260.100:FF:000001">
    <property type="entry name" value="translocator protein 2"/>
    <property type="match status" value="1"/>
</dbReference>
<dbReference type="STRING" id="1033810.HLPCO_002430"/>
<sequence>MNKPGITPPTYVFGIVWTIMYILISFSVARTLTTNTEDNKRCYIILFILNYTLIQLYSYLQFGLKNLELAFINIMLVLVTSVLLYYFTKVINKKAAYILIPLILWVIYASFLQIGFLRLN</sequence>
<reference evidence="7 8" key="1">
    <citation type="journal article" date="2011" name="J. Bacteriol.">
        <title>Genome sequence of Haloplasma contractile, an unusual contractile bacterium from a deep-sea anoxic brine lake.</title>
        <authorList>
            <person name="Antunes A."/>
            <person name="Alam I."/>
            <person name="El Dorry H."/>
            <person name="Siam R."/>
            <person name="Robertson A."/>
            <person name="Bajic V.B."/>
            <person name="Stingl U."/>
        </authorList>
    </citation>
    <scope>NUCLEOTIDE SEQUENCE [LARGE SCALE GENOMIC DNA]</scope>
    <source>
        <strain evidence="7 8">SSD-17B</strain>
    </source>
</reference>
<organism evidence="7 8">
    <name type="scientific">Haloplasma contractile SSD-17B</name>
    <dbReference type="NCBI Taxonomy" id="1033810"/>
    <lineage>
        <taxon>Bacteria</taxon>
        <taxon>Bacillati</taxon>
        <taxon>Mycoplasmatota</taxon>
        <taxon>Mollicutes</taxon>
        <taxon>Haloplasmatales</taxon>
        <taxon>Haloplasmataceae</taxon>
        <taxon>Haloplasma</taxon>
    </lineage>
</organism>
<dbReference type="AlphaFoldDB" id="U2E8Q1"/>
<dbReference type="Pfam" id="PF03073">
    <property type="entry name" value="TspO_MBR"/>
    <property type="match status" value="1"/>
</dbReference>
<evidence type="ECO:0000256" key="2">
    <source>
        <dbReference type="ARBA" id="ARBA00007524"/>
    </source>
</evidence>
<dbReference type="GO" id="GO:0033013">
    <property type="term" value="P:tetrapyrrole metabolic process"/>
    <property type="evidence" value="ECO:0007669"/>
    <property type="project" value="UniProtKB-ARBA"/>
</dbReference>
<dbReference type="eggNOG" id="COG3476">
    <property type="taxonomic scope" value="Bacteria"/>
</dbReference>
<keyword evidence="8" id="KW-1185">Reference proteome</keyword>
<evidence type="ECO:0000256" key="4">
    <source>
        <dbReference type="ARBA" id="ARBA00022989"/>
    </source>
</evidence>
<accession>U2E8Q1</accession>
<dbReference type="FunCoup" id="U2E8Q1">
    <property type="interactions" value="54"/>
</dbReference>
<comment type="caution">
    <text evidence="7">The sequence shown here is derived from an EMBL/GenBank/DDBJ whole genome shotgun (WGS) entry which is preliminary data.</text>
</comment>
<feature type="transmembrane region" description="Helical" evidence="6">
    <location>
        <begin position="70"/>
        <end position="88"/>
    </location>
</feature>